<dbReference type="EMBL" id="JBEPNJ010000004">
    <property type="protein sequence ID" value="MET3771737.1"/>
    <property type="molecule type" value="Genomic_DNA"/>
</dbReference>
<keyword evidence="2" id="KW-1185">Reference proteome</keyword>
<gene>
    <name evidence="1" type="ORF">ABIC98_001374</name>
</gene>
<name>A0ACC6TDD5_9MICC</name>
<comment type="caution">
    <text evidence="1">The sequence shown here is derived from an EMBL/GenBank/DDBJ whole genome shotgun (WGS) entry which is preliminary data.</text>
</comment>
<organism evidence="1 2">
    <name type="scientific">Arthrobacter nitrophenolicus</name>
    <dbReference type="NCBI Taxonomy" id="683150"/>
    <lineage>
        <taxon>Bacteria</taxon>
        <taxon>Bacillati</taxon>
        <taxon>Actinomycetota</taxon>
        <taxon>Actinomycetes</taxon>
        <taxon>Micrococcales</taxon>
        <taxon>Micrococcaceae</taxon>
        <taxon>Arthrobacter</taxon>
    </lineage>
</organism>
<evidence type="ECO:0000313" key="1">
    <source>
        <dbReference type="EMBL" id="MET3771737.1"/>
    </source>
</evidence>
<reference evidence="1" key="1">
    <citation type="submission" date="2024-06" db="EMBL/GenBank/DDBJ databases">
        <title>Genomic Encyclopedia of Type Strains, Phase IV (KMG-IV): sequencing the most valuable type-strain genomes for metagenomic binning, comparative biology and taxonomic classification.</title>
        <authorList>
            <person name="Goeker M."/>
        </authorList>
    </citation>
    <scope>NUCLEOTIDE SEQUENCE</scope>
    <source>
        <strain evidence="1">SJCon</strain>
    </source>
</reference>
<protein>
    <submittedName>
        <fullName evidence="1">ABC-type transport system substrate-binding protein</fullName>
    </submittedName>
</protein>
<accession>A0ACC6TDD5</accession>
<sequence>MSSPKLSRRALITIAFIGALVVQAGVSFASEDEPYPGIRMPSFGSAPNQAGLFPTVAVSATITYADGTTLEPHVTELMNDFRFSSARYSFDYMFKPGSTVTPDSEVLAWLSNEARELGGGKKPERIDLCWRKTDLDIRTATYSNAAACESRVIDL</sequence>
<dbReference type="Proteomes" id="UP001549207">
    <property type="component" value="Unassembled WGS sequence"/>
</dbReference>
<evidence type="ECO:0000313" key="2">
    <source>
        <dbReference type="Proteomes" id="UP001549207"/>
    </source>
</evidence>
<proteinExistence type="predicted"/>